<dbReference type="Proteomes" id="UP000295334">
    <property type="component" value="Unassembled WGS sequence"/>
</dbReference>
<evidence type="ECO:0008006" key="4">
    <source>
        <dbReference type="Google" id="ProtNLM"/>
    </source>
</evidence>
<keyword evidence="3" id="KW-1185">Reference proteome</keyword>
<evidence type="ECO:0000256" key="1">
    <source>
        <dbReference type="SAM" id="Phobius"/>
    </source>
</evidence>
<dbReference type="EMBL" id="SJZI01000052">
    <property type="protein sequence ID" value="TCJ11997.1"/>
    <property type="molecule type" value="Genomic_DNA"/>
</dbReference>
<evidence type="ECO:0000313" key="3">
    <source>
        <dbReference type="Proteomes" id="UP000295334"/>
    </source>
</evidence>
<keyword evidence="1" id="KW-0472">Membrane</keyword>
<sequence>MANFLSRPSFVLSDDTRLHRGAGYAFGAVGILMAFWKFEVWILWGGLMAAGATALWRAKRARVLVEIGPNGIWAGKEYITDWAGFVRARITTETVRQRKGNTMVYLILEVDHFHEGGGVFRRRLNISDAPRFNEPQLMEAIAHFQGSAVIKVVPGRGREIWLDDGDTHYDV</sequence>
<dbReference type="RefSeq" id="WP_131450474.1">
    <property type="nucleotide sequence ID" value="NZ_SJZI01000052.1"/>
</dbReference>
<proteinExistence type="predicted"/>
<feature type="transmembrane region" description="Helical" evidence="1">
    <location>
        <begin position="21"/>
        <end position="36"/>
    </location>
</feature>
<comment type="caution">
    <text evidence="2">The sequence shown here is derived from an EMBL/GenBank/DDBJ whole genome shotgun (WGS) entry which is preliminary data.</text>
</comment>
<evidence type="ECO:0000313" key="2">
    <source>
        <dbReference type="EMBL" id="TCJ11997.1"/>
    </source>
</evidence>
<gene>
    <name evidence="2" type="ORF">EPD60_15685</name>
</gene>
<name>A0A4R1B610_9BACT</name>
<reference evidence="2 3" key="1">
    <citation type="submission" date="2019-03" db="EMBL/GenBank/DDBJ databases">
        <authorList>
            <person name="Kim M.K.M."/>
        </authorList>
    </citation>
    <scope>NUCLEOTIDE SEQUENCE [LARGE SCALE GENOMIC DNA]</scope>
    <source>
        <strain evidence="2 3">17J68-12</strain>
    </source>
</reference>
<keyword evidence="1" id="KW-1133">Transmembrane helix</keyword>
<keyword evidence="1" id="KW-0812">Transmembrane</keyword>
<protein>
    <recommendedName>
        <fullName evidence="4">DUF2244 domain-containing protein</fullName>
    </recommendedName>
</protein>
<dbReference type="AlphaFoldDB" id="A0A4R1B610"/>
<accession>A0A4R1B610</accession>
<organism evidence="2 3">
    <name type="scientific">Flaviaesturariibacter flavus</name>
    <dbReference type="NCBI Taxonomy" id="2502780"/>
    <lineage>
        <taxon>Bacteria</taxon>
        <taxon>Pseudomonadati</taxon>
        <taxon>Bacteroidota</taxon>
        <taxon>Chitinophagia</taxon>
        <taxon>Chitinophagales</taxon>
        <taxon>Chitinophagaceae</taxon>
        <taxon>Flaviaestuariibacter</taxon>
    </lineage>
</organism>